<comment type="caution">
    <text evidence="11">The sequence shown here is derived from an EMBL/GenBank/DDBJ whole genome shotgun (WGS) entry which is preliminary data.</text>
</comment>
<dbReference type="InterPro" id="IPR036621">
    <property type="entry name" value="Anticodon-bd_dom_sf"/>
</dbReference>
<organism evidence="11 12">
    <name type="scientific">Candidatus Andersenbacteria bacterium RIFCSPHIGHO2_12_FULL_45_11</name>
    <dbReference type="NCBI Taxonomy" id="1797281"/>
    <lineage>
        <taxon>Bacteria</taxon>
        <taxon>Candidatus Anderseniibacteriota</taxon>
    </lineage>
</organism>
<evidence type="ECO:0000256" key="5">
    <source>
        <dbReference type="ARBA" id="ARBA00022840"/>
    </source>
</evidence>
<sequence length="412" mass="46188">MKYSSYYLKTNKEAKSLESINATLLQKGGFVEQVMAGVYAFLPIGLRVLNKIETIVREEMDKVGSELLLPALSPKSLWEQSGRLNTIDVLFEVRGANDLARAKNSASYILNPTQEEIMTTIVRHYAMSYKDLPLAVYQIQTKFRSEPRAKSGLMRGREFRMKDLYSFHETAEDLDRFYDEMKSVYARVFDRMGLGHATHLTLAGGGDFTSNFSHEFQTVCETGEDIIFYDEKEKIWKNKEVASEELQKTAESVRASEVGNIYRFGTKYSDSFDHIITQQNGDKSAVHTGSYGIGTSRLMGVLVEKFHDEKGIMWPESVAPFTVYLAGLNRDDDATIAAADAAYTALEEAGVETLYDDRDTGTGAKFADAELLGIPWRVVVSKKTAGKLEVTSRATNETHLLEISEFLKKAGK</sequence>
<dbReference type="InterPro" id="IPR002314">
    <property type="entry name" value="aa-tRNA-synt_IIb"/>
</dbReference>
<keyword evidence="6" id="KW-0648">Protein biosynthesis</keyword>
<accession>A0A1G1X546</accession>
<dbReference type="PRINTS" id="PR01046">
    <property type="entry name" value="TRNASYNTHPRO"/>
</dbReference>
<comment type="catalytic activity">
    <reaction evidence="9">
        <text>tRNA(Pro) + L-proline + ATP = L-prolyl-tRNA(Pro) + AMP + diphosphate</text>
        <dbReference type="Rhea" id="RHEA:14305"/>
        <dbReference type="Rhea" id="RHEA-COMP:9700"/>
        <dbReference type="Rhea" id="RHEA-COMP:9702"/>
        <dbReference type="ChEBI" id="CHEBI:30616"/>
        <dbReference type="ChEBI" id="CHEBI:33019"/>
        <dbReference type="ChEBI" id="CHEBI:60039"/>
        <dbReference type="ChEBI" id="CHEBI:78442"/>
        <dbReference type="ChEBI" id="CHEBI:78532"/>
        <dbReference type="ChEBI" id="CHEBI:456215"/>
        <dbReference type="EC" id="6.1.1.15"/>
    </reaction>
</comment>
<keyword evidence="5" id="KW-0067">ATP-binding</keyword>
<evidence type="ECO:0000256" key="8">
    <source>
        <dbReference type="ARBA" id="ARBA00029731"/>
    </source>
</evidence>
<evidence type="ECO:0000259" key="10">
    <source>
        <dbReference type="PROSITE" id="PS50862"/>
    </source>
</evidence>
<dbReference type="PROSITE" id="PS50862">
    <property type="entry name" value="AA_TRNA_LIGASE_II"/>
    <property type="match status" value="1"/>
</dbReference>
<evidence type="ECO:0000313" key="11">
    <source>
        <dbReference type="EMBL" id="OGY35142.1"/>
    </source>
</evidence>
<dbReference type="SUPFAM" id="SSF55681">
    <property type="entry name" value="Class II aaRS and biotin synthetases"/>
    <property type="match status" value="1"/>
</dbReference>
<dbReference type="CDD" id="cd00861">
    <property type="entry name" value="ProRS_anticodon_short"/>
    <property type="match status" value="1"/>
</dbReference>
<dbReference type="InterPro" id="IPR044140">
    <property type="entry name" value="ProRS_anticodon_short"/>
</dbReference>
<evidence type="ECO:0000256" key="4">
    <source>
        <dbReference type="ARBA" id="ARBA00022741"/>
    </source>
</evidence>
<name>A0A1G1X546_9BACT</name>
<keyword evidence="7" id="KW-0030">Aminoacyl-tRNA synthetase</keyword>
<dbReference type="EMBL" id="MHHR01000003">
    <property type="protein sequence ID" value="OGY35142.1"/>
    <property type="molecule type" value="Genomic_DNA"/>
</dbReference>
<keyword evidence="3" id="KW-0436">Ligase</keyword>
<dbReference type="PANTHER" id="PTHR42753:SF2">
    <property type="entry name" value="PROLINE--TRNA LIGASE"/>
    <property type="match status" value="1"/>
</dbReference>
<dbReference type="GO" id="GO:0005524">
    <property type="term" value="F:ATP binding"/>
    <property type="evidence" value="ECO:0007669"/>
    <property type="project" value="UniProtKB-KW"/>
</dbReference>
<reference evidence="11 12" key="1">
    <citation type="journal article" date="2016" name="Nat. Commun.">
        <title>Thousands of microbial genomes shed light on interconnected biogeochemical processes in an aquifer system.</title>
        <authorList>
            <person name="Anantharaman K."/>
            <person name="Brown C.T."/>
            <person name="Hug L.A."/>
            <person name="Sharon I."/>
            <person name="Castelle C.J."/>
            <person name="Probst A.J."/>
            <person name="Thomas B.C."/>
            <person name="Singh A."/>
            <person name="Wilkins M.J."/>
            <person name="Karaoz U."/>
            <person name="Brodie E.L."/>
            <person name="Williams K.H."/>
            <person name="Hubbard S.S."/>
            <person name="Banfield J.F."/>
        </authorList>
    </citation>
    <scope>NUCLEOTIDE SEQUENCE [LARGE SCALE GENOMIC DNA]</scope>
</reference>
<dbReference type="GO" id="GO:0006433">
    <property type="term" value="P:prolyl-tRNA aminoacylation"/>
    <property type="evidence" value="ECO:0007669"/>
    <property type="project" value="InterPro"/>
</dbReference>
<evidence type="ECO:0000256" key="1">
    <source>
        <dbReference type="ARBA" id="ARBA00012831"/>
    </source>
</evidence>
<dbReference type="InterPro" id="IPR006195">
    <property type="entry name" value="aa-tRNA-synth_II"/>
</dbReference>
<dbReference type="InterPro" id="IPR002316">
    <property type="entry name" value="Pro-tRNA-ligase_IIa"/>
</dbReference>
<dbReference type="InterPro" id="IPR050062">
    <property type="entry name" value="Pro-tRNA_synthetase"/>
</dbReference>
<evidence type="ECO:0000256" key="7">
    <source>
        <dbReference type="ARBA" id="ARBA00023146"/>
    </source>
</evidence>
<dbReference type="SUPFAM" id="SSF52954">
    <property type="entry name" value="Class II aaRS ABD-related"/>
    <property type="match status" value="1"/>
</dbReference>
<gene>
    <name evidence="11" type="ORF">A3D99_00170</name>
</gene>
<dbReference type="InterPro" id="IPR045864">
    <property type="entry name" value="aa-tRNA-synth_II/BPL/LPL"/>
</dbReference>
<proteinExistence type="predicted"/>
<dbReference type="Proteomes" id="UP000177528">
    <property type="component" value="Unassembled WGS sequence"/>
</dbReference>
<dbReference type="GO" id="GO:0004827">
    <property type="term" value="F:proline-tRNA ligase activity"/>
    <property type="evidence" value="ECO:0007669"/>
    <property type="project" value="UniProtKB-EC"/>
</dbReference>
<protein>
    <recommendedName>
        <fullName evidence="2">Proline--tRNA ligase</fullName>
        <ecNumber evidence="1">6.1.1.15</ecNumber>
    </recommendedName>
    <alternativeName>
        <fullName evidence="8">Prolyl-tRNA synthetase</fullName>
    </alternativeName>
</protein>
<evidence type="ECO:0000256" key="2">
    <source>
        <dbReference type="ARBA" id="ARBA00019110"/>
    </source>
</evidence>
<keyword evidence="4" id="KW-0547">Nucleotide-binding</keyword>
<evidence type="ECO:0000256" key="6">
    <source>
        <dbReference type="ARBA" id="ARBA00022917"/>
    </source>
</evidence>
<dbReference type="Pfam" id="PF03129">
    <property type="entry name" value="HGTP_anticodon"/>
    <property type="match status" value="1"/>
</dbReference>
<evidence type="ECO:0000313" key="12">
    <source>
        <dbReference type="Proteomes" id="UP000177528"/>
    </source>
</evidence>
<dbReference type="EC" id="6.1.1.15" evidence="1"/>
<evidence type="ECO:0000256" key="9">
    <source>
        <dbReference type="ARBA" id="ARBA00047671"/>
    </source>
</evidence>
<evidence type="ECO:0000256" key="3">
    <source>
        <dbReference type="ARBA" id="ARBA00022598"/>
    </source>
</evidence>
<dbReference type="Pfam" id="PF00587">
    <property type="entry name" value="tRNA-synt_2b"/>
    <property type="match status" value="1"/>
</dbReference>
<feature type="domain" description="Aminoacyl-transfer RNA synthetases class-II family profile" evidence="10">
    <location>
        <begin position="32"/>
        <end position="315"/>
    </location>
</feature>
<dbReference type="Gene3D" id="3.30.930.10">
    <property type="entry name" value="Bira Bifunctional Protein, Domain 2"/>
    <property type="match status" value="1"/>
</dbReference>
<dbReference type="PANTHER" id="PTHR42753">
    <property type="entry name" value="MITOCHONDRIAL RIBOSOME PROTEIN L39/PROLYL-TRNA LIGASE FAMILY MEMBER"/>
    <property type="match status" value="1"/>
</dbReference>
<dbReference type="GO" id="GO:0005829">
    <property type="term" value="C:cytosol"/>
    <property type="evidence" value="ECO:0007669"/>
    <property type="project" value="TreeGrafter"/>
</dbReference>
<dbReference type="InterPro" id="IPR004154">
    <property type="entry name" value="Anticodon-bd"/>
</dbReference>
<dbReference type="AlphaFoldDB" id="A0A1G1X546"/>
<dbReference type="Gene3D" id="3.40.50.800">
    <property type="entry name" value="Anticodon-binding domain"/>
    <property type="match status" value="1"/>
</dbReference>